<dbReference type="Gene3D" id="1.10.390.10">
    <property type="entry name" value="Neutral Protease Domain 2"/>
    <property type="match status" value="1"/>
</dbReference>
<comment type="cofactor">
    <cofactor evidence="11">
        <name>Zn(2+)</name>
        <dbReference type="ChEBI" id="CHEBI:29105"/>
    </cofactor>
    <text evidence="11">Binds 1 zinc ion per subunit.</text>
</comment>
<comment type="caution">
    <text evidence="13">The sequence shown here is derived from an EMBL/GenBank/DDBJ whole genome shotgun (WGS) entry which is preliminary data.</text>
</comment>
<dbReference type="InterPro" id="IPR050371">
    <property type="entry name" value="Fungal_virulence_M36"/>
</dbReference>
<dbReference type="SUPFAM" id="SSF55486">
    <property type="entry name" value="Metalloproteases ('zincins'), catalytic domain"/>
    <property type="match status" value="1"/>
</dbReference>
<comment type="subcellular location">
    <subcellularLocation>
        <location evidence="1 12">Secreted</location>
    </subcellularLocation>
</comment>
<evidence type="ECO:0000256" key="9">
    <source>
        <dbReference type="ARBA" id="ARBA00023145"/>
    </source>
</evidence>
<keyword evidence="4 12" id="KW-0645">Protease</keyword>
<evidence type="ECO:0000256" key="4">
    <source>
        <dbReference type="ARBA" id="ARBA00022670"/>
    </source>
</evidence>
<evidence type="ECO:0000256" key="2">
    <source>
        <dbReference type="ARBA" id="ARBA00006006"/>
    </source>
</evidence>
<evidence type="ECO:0000256" key="3">
    <source>
        <dbReference type="ARBA" id="ARBA00022525"/>
    </source>
</evidence>
<dbReference type="GO" id="GO:0005615">
    <property type="term" value="C:extracellular space"/>
    <property type="evidence" value="ECO:0007669"/>
    <property type="project" value="InterPro"/>
</dbReference>
<evidence type="ECO:0000256" key="11">
    <source>
        <dbReference type="PIRSR" id="PIRSR601842-2"/>
    </source>
</evidence>
<dbReference type="Proteomes" id="UP000602905">
    <property type="component" value="Unassembled WGS sequence"/>
</dbReference>
<dbReference type="InterPro" id="IPR001842">
    <property type="entry name" value="Peptidase_M36"/>
</dbReference>
<evidence type="ECO:0000256" key="12">
    <source>
        <dbReference type="RuleBase" id="RU364017"/>
    </source>
</evidence>
<organism evidence="13 14">
    <name type="scientific">Rhizoctonia solani</name>
    <dbReference type="NCBI Taxonomy" id="456999"/>
    <lineage>
        <taxon>Eukaryota</taxon>
        <taxon>Fungi</taxon>
        <taxon>Dikarya</taxon>
        <taxon>Basidiomycota</taxon>
        <taxon>Agaricomycotina</taxon>
        <taxon>Agaricomycetes</taxon>
        <taxon>Cantharellales</taxon>
        <taxon>Ceratobasidiaceae</taxon>
        <taxon>Rhizoctonia</taxon>
    </lineage>
</organism>
<dbReference type="PANTHER" id="PTHR33478">
    <property type="entry name" value="EXTRACELLULAR METALLOPROTEINASE MEP"/>
    <property type="match status" value="1"/>
</dbReference>
<keyword evidence="8 12" id="KW-0482">Metalloprotease</keyword>
<keyword evidence="3 12" id="KW-0964">Secreted</keyword>
<reference evidence="13" key="1">
    <citation type="submission" date="2020-09" db="EMBL/GenBank/DDBJ databases">
        <title>Comparative genome analyses of four rice-infecting Rhizoctonia solani isolates reveal extensive enrichment of homogalacturonan modification genes.</title>
        <authorList>
            <person name="Lee D.-Y."/>
            <person name="Jeon J."/>
            <person name="Kim K.-T."/>
            <person name="Cheong K."/>
            <person name="Song H."/>
            <person name="Choi G."/>
            <person name="Ko J."/>
            <person name="Opiyo S.O."/>
            <person name="Zuo S."/>
            <person name="Madhav S."/>
            <person name="Lee Y.-H."/>
            <person name="Wang G.-L."/>
        </authorList>
    </citation>
    <scope>NUCLEOTIDE SEQUENCE</scope>
    <source>
        <strain evidence="13">AG1-IA WGL</strain>
    </source>
</reference>
<protein>
    <recommendedName>
        <fullName evidence="12">Extracellular metalloproteinase</fullName>
        <ecNumber evidence="12">3.4.24.-</ecNumber>
    </recommendedName>
    <alternativeName>
        <fullName evidence="12">Fungalysin</fullName>
    </alternativeName>
</protein>
<name>A0A8H7LTE2_9AGAM</name>
<comment type="similarity">
    <text evidence="2 12">Belongs to the peptidase M36 family.</text>
</comment>
<dbReference type="GO" id="GO:0004222">
    <property type="term" value="F:metalloendopeptidase activity"/>
    <property type="evidence" value="ECO:0007669"/>
    <property type="project" value="InterPro"/>
</dbReference>
<keyword evidence="7 11" id="KW-0862">Zinc</keyword>
<keyword evidence="6 12" id="KW-0378">Hydrolase</keyword>
<feature type="binding site" evidence="11">
    <location>
        <position position="294"/>
    </location>
    <ligand>
        <name>Zn(2+)</name>
        <dbReference type="ChEBI" id="CHEBI:29105"/>
        <note>catalytic</note>
    </ligand>
</feature>
<dbReference type="OrthoDB" id="3227768at2759"/>
<evidence type="ECO:0000256" key="5">
    <source>
        <dbReference type="ARBA" id="ARBA00022723"/>
    </source>
</evidence>
<feature type="active site" evidence="10">
    <location>
        <position position="291"/>
    </location>
</feature>
<dbReference type="EMBL" id="JACYCD010000054">
    <property type="protein sequence ID" value="KAF8704538.1"/>
    <property type="molecule type" value="Genomic_DNA"/>
</dbReference>
<dbReference type="Gene3D" id="3.10.170.10">
    <property type="match status" value="1"/>
</dbReference>
<evidence type="ECO:0000256" key="6">
    <source>
        <dbReference type="ARBA" id="ARBA00022801"/>
    </source>
</evidence>
<dbReference type="Pfam" id="PF02128">
    <property type="entry name" value="Peptidase_M36"/>
    <property type="match status" value="2"/>
</dbReference>
<feature type="binding site" evidence="11">
    <location>
        <position position="319"/>
    </location>
    <ligand>
        <name>Zn(2+)</name>
        <dbReference type="ChEBI" id="CHEBI:29105"/>
        <note>catalytic</note>
    </ligand>
</feature>
<sequence>MGYPTSSSTNNSVANAVANVAMKGNKVISYGANFVKAKTIAPVATQITQESAVKAAESVTGATYNLHPIELQYFIKDTRWPNRGHVILAYVVEVENDETHEWYSVHVDSNSGEIASIADFTWRLTSYRVTPFTSQDLTDAGFTVVTDPFDKIASSDGRHHYNTITTTSTSGNNVLVYTGSTSITTSQSNPTNIYDYVYNSNISATQGTNPDAARVNVFYIVNMLHDLTTQHNFQQDNRRLGGLANDRVKVQVQSSLGSVITVLADGRPARIWLGVYSCGDSAYQNDMTAHEYMHGVNGRLTGGGTATCFQAFDAHVLDEGWADSLPNLIQRTNATDRDFVVGKWVYPTLLTLQQHDSLRGAQLWAIIWHEITVALIQKHGFSTNLFDLTLIYGNTIILHLTIDTLISQPCNLTFINARDAIIQADANRYSGANKCILWNAFAKRKLGYGATSAKANSETLPPGR</sequence>
<feature type="non-terminal residue" evidence="13">
    <location>
        <position position="464"/>
    </location>
</feature>
<evidence type="ECO:0000313" key="14">
    <source>
        <dbReference type="Proteomes" id="UP000602905"/>
    </source>
</evidence>
<dbReference type="AlphaFoldDB" id="A0A8H7LTE2"/>
<dbReference type="EC" id="3.4.24.-" evidence="12"/>
<evidence type="ECO:0000313" key="13">
    <source>
        <dbReference type="EMBL" id="KAF8704538.1"/>
    </source>
</evidence>
<proteinExistence type="inferred from homology"/>
<evidence type="ECO:0000256" key="7">
    <source>
        <dbReference type="ARBA" id="ARBA00022833"/>
    </source>
</evidence>
<keyword evidence="9 12" id="KW-0865">Zymogen</keyword>
<dbReference type="GO" id="GO:0006508">
    <property type="term" value="P:proteolysis"/>
    <property type="evidence" value="ECO:0007669"/>
    <property type="project" value="UniProtKB-KW"/>
</dbReference>
<evidence type="ECO:0000256" key="10">
    <source>
        <dbReference type="PIRSR" id="PIRSR601842-1"/>
    </source>
</evidence>
<dbReference type="PANTHER" id="PTHR33478:SF1">
    <property type="entry name" value="EXTRACELLULAR METALLOPROTEINASE MEP"/>
    <property type="match status" value="1"/>
</dbReference>
<dbReference type="GO" id="GO:0008270">
    <property type="term" value="F:zinc ion binding"/>
    <property type="evidence" value="ECO:0007669"/>
    <property type="project" value="InterPro"/>
</dbReference>
<evidence type="ECO:0000256" key="8">
    <source>
        <dbReference type="ARBA" id="ARBA00023049"/>
    </source>
</evidence>
<feature type="binding site" evidence="11">
    <location>
        <position position="290"/>
    </location>
    <ligand>
        <name>Zn(2+)</name>
        <dbReference type="ChEBI" id="CHEBI:29105"/>
        <note>catalytic</note>
    </ligand>
</feature>
<accession>A0A8H7LTE2</accession>
<dbReference type="InterPro" id="IPR027268">
    <property type="entry name" value="Peptidase_M4/M1_CTD_sf"/>
</dbReference>
<evidence type="ECO:0000256" key="1">
    <source>
        <dbReference type="ARBA" id="ARBA00004613"/>
    </source>
</evidence>
<gene>
    <name evidence="13" type="ORF">RHS03_05907</name>
</gene>
<keyword evidence="5 11" id="KW-0479">Metal-binding</keyword>